<feature type="non-terminal residue" evidence="2">
    <location>
        <position position="1"/>
    </location>
</feature>
<protein>
    <submittedName>
        <fullName evidence="2">Uncharacterized protein</fullName>
    </submittedName>
</protein>
<sequence length="271" mass="28978">DVTVTPTDAAAIAAETGVSFEEVVETLTGFGIAVETDGVPDDLRGPYGKLLEGVRSAVTPVFEQDELAKSQLQQIDAFKTRLDEKPESILLALMIDKPKAFKEVMEIAARAEEDEDYRKTVERGVELEAREAQVVAREIRHTQQQLEEKGRRAEVAVESAARRYGVDSAVADRMVAGMVEAQGADFKLSSIDGIVAQLKPRVAVPKPPPMVTPDAARAAASVPTEPAVVDTPPAPPGTTSGLDSEGGQPHRGGFLRSLIKQAGARVDKVTQ</sequence>
<evidence type="ECO:0000313" key="2">
    <source>
        <dbReference type="EMBL" id="KKL83851.1"/>
    </source>
</evidence>
<feature type="region of interest" description="Disordered" evidence="1">
    <location>
        <begin position="222"/>
        <end position="271"/>
    </location>
</feature>
<comment type="caution">
    <text evidence="2">The sequence shown here is derived from an EMBL/GenBank/DDBJ whole genome shotgun (WGS) entry which is preliminary data.</text>
</comment>
<evidence type="ECO:0000256" key="1">
    <source>
        <dbReference type="SAM" id="MobiDB-lite"/>
    </source>
</evidence>
<gene>
    <name evidence="2" type="ORF">LCGC14_1970590</name>
</gene>
<reference evidence="2" key="1">
    <citation type="journal article" date="2015" name="Nature">
        <title>Complex archaea that bridge the gap between prokaryotes and eukaryotes.</title>
        <authorList>
            <person name="Spang A."/>
            <person name="Saw J.H."/>
            <person name="Jorgensen S.L."/>
            <person name="Zaremba-Niedzwiedzka K."/>
            <person name="Martijn J."/>
            <person name="Lind A.E."/>
            <person name="van Eijk R."/>
            <person name="Schleper C."/>
            <person name="Guy L."/>
            <person name="Ettema T.J."/>
        </authorList>
    </citation>
    <scope>NUCLEOTIDE SEQUENCE</scope>
</reference>
<name>A0A0F9G049_9ZZZZ</name>
<dbReference type="EMBL" id="LAZR01021864">
    <property type="protein sequence ID" value="KKL83851.1"/>
    <property type="molecule type" value="Genomic_DNA"/>
</dbReference>
<accession>A0A0F9G049</accession>
<organism evidence="2">
    <name type="scientific">marine sediment metagenome</name>
    <dbReference type="NCBI Taxonomy" id="412755"/>
    <lineage>
        <taxon>unclassified sequences</taxon>
        <taxon>metagenomes</taxon>
        <taxon>ecological metagenomes</taxon>
    </lineage>
</organism>
<proteinExistence type="predicted"/>
<dbReference type="AlphaFoldDB" id="A0A0F9G049"/>